<dbReference type="GO" id="GO:0032040">
    <property type="term" value="C:small-subunit processome"/>
    <property type="evidence" value="ECO:0007669"/>
    <property type="project" value="InterPro"/>
</dbReference>
<feature type="compositionally biased region" description="Acidic residues" evidence="5">
    <location>
        <begin position="1"/>
        <end position="29"/>
    </location>
</feature>
<feature type="compositionally biased region" description="Polar residues" evidence="5">
    <location>
        <begin position="84"/>
        <end position="114"/>
    </location>
</feature>
<organism evidence="6 7">
    <name type="scientific">Oryzias sinensis</name>
    <name type="common">Chinese medaka</name>
    <dbReference type="NCBI Taxonomy" id="183150"/>
    <lineage>
        <taxon>Eukaryota</taxon>
        <taxon>Metazoa</taxon>
        <taxon>Chordata</taxon>
        <taxon>Craniata</taxon>
        <taxon>Vertebrata</taxon>
        <taxon>Euteleostomi</taxon>
        <taxon>Actinopterygii</taxon>
        <taxon>Neopterygii</taxon>
        <taxon>Teleostei</taxon>
        <taxon>Neoteleostei</taxon>
        <taxon>Acanthomorphata</taxon>
        <taxon>Ovalentaria</taxon>
        <taxon>Atherinomorphae</taxon>
        <taxon>Beloniformes</taxon>
        <taxon>Adrianichthyidae</taxon>
        <taxon>Oryziinae</taxon>
        <taxon>Oryzias</taxon>
    </lineage>
</organism>
<feature type="compositionally biased region" description="Low complexity" evidence="5">
    <location>
        <begin position="506"/>
        <end position="523"/>
    </location>
</feature>
<reference evidence="6" key="2">
    <citation type="submission" date="2025-09" db="UniProtKB">
        <authorList>
            <consortium name="Ensembl"/>
        </authorList>
    </citation>
    <scope>IDENTIFICATION</scope>
</reference>
<protein>
    <submittedName>
        <fullName evidence="6">UTP14C small subunit processome component</fullName>
    </submittedName>
</protein>
<comment type="similarity">
    <text evidence="2">Belongs to the UTP14 family.</text>
</comment>
<feature type="region of interest" description="Disordered" evidence="5">
    <location>
        <begin position="715"/>
        <end position="752"/>
    </location>
</feature>
<dbReference type="PANTHER" id="PTHR14150">
    <property type="entry name" value="U3 SMALL NUCLEOLAR RNA-ASSOCIATED PROTEIN 14"/>
    <property type="match status" value="1"/>
</dbReference>
<comment type="subcellular location">
    <subcellularLocation>
        <location evidence="1">Nucleus</location>
        <location evidence="1">Nucleolus</location>
    </subcellularLocation>
</comment>
<keyword evidence="7" id="KW-1185">Reference proteome</keyword>
<dbReference type="GO" id="GO:0006364">
    <property type="term" value="P:rRNA processing"/>
    <property type="evidence" value="ECO:0007669"/>
    <property type="project" value="InterPro"/>
</dbReference>
<dbReference type="GeneTree" id="ENSGT00390000008142"/>
<sequence>MESEDPEMEREDAEDEREDAEDEREDEEDERRRLKLVEAITALRGGRKKPLGERSEAAVRVSEFAVTAEGERQKVQLSDLIEGAQQSPAVPTQTRKQLQNLSRSQKTVEQPLSRQESERVQRDLAFQKAAVHVSRWKSVVTQNRRSEQLVFPLNQEPSGPKPLEKVVTGWRVQTPLEQEVFNLLSANKQPIHDPVLSPAEEASLRAMSLEEAQIRRAELQKARALQSYYEAKARRERKIKSKKYHRVQNKARRKEFLKQFDQMVKTDPNGALEELNKMELARMKERMSLKHQNSGKWARSKAIMAKYDEGARRAMQQQLELNKDLTQKVRSSLSNQEEQEDGASDPELLPDFVNDAEPGQVSSNPWMRGELSAEPAEAQRSEQEVAAPAAEKEQHEEEEEKADEEEALLRDFESRRKLRQKEEEEQEAAVQDVEDSDEEEGPADQDQEEEGLSEFRSLFRGVAEGLKEAAAAASSAGCSSAPLEGGLIRIRTVEDAELLPPEDVELLPCSESPPSAPQEEAPPTGQKARGNKKRKRNIELKEVLTKDAKTVTVPLAPTLTDTADGSDEELDQRGLIMEAFAGDDVIADFLRDKRKQEDAAKPKVVDLTLPGWGEWGGQGLKPSSRKRRRFRVKVAPAEPRKDQRLPGVIISEQRNGSLSAHQVSALPFPFENHAQFESAVRTPLGRTWNTERTVKKLTMPKVLTQLGTIIQPMTEEELARKKASAAGAGKEDPHKTKDQKRRARKGRHSQKI</sequence>
<feature type="region of interest" description="Disordered" evidence="5">
    <location>
        <begin position="1"/>
        <end position="32"/>
    </location>
</feature>
<dbReference type="InterPro" id="IPR006709">
    <property type="entry name" value="SSU_processome_Utp14"/>
</dbReference>
<feature type="compositionally biased region" description="Basic residues" evidence="5">
    <location>
        <begin position="737"/>
        <end position="752"/>
    </location>
</feature>
<reference evidence="6" key="1">
    <citation type="submission" date="2025-08" db="UniProtKB">
        <authorList>
            <consortium name="Ensembl"/>
        </authorList>
    </citation>
    <scope>IDENTIFICATION</scope>
</reference>
<evidence type="ECO:0000313" key="6">
    <source>
        <dbReference type="Ensembl" id="ENSOSIP00000004042.1"/>
    </source>
</evidence>
<name>A0A8C7WW89_9TELE</name>
<feature type="region of interest" description="Disordered" evidence="5">
    <location>
        <begin position="499"/>
        <end position="537"/>
    </location>
</feature>
<evidence type="ECO:0000313" key="7">
    <source>
        <dbReference type="Proteomes" id="UP000694383"/>
    </source>
</evidence>
<dbReference type="Proteomes" id="UP000694383">
    <property type="component" value="Unplaced"/>
</dbReference>
<dbReference type="AlphaFoldDB" id="A0A8C7WW89"/>
<accession>A0A8C7WW89</accession>
<feature type="compositionally biased region" description="Acidic residues" evidence="5">
    <location>
        <begin position="423"/>
        <end position="452"/>
    </location>
</feature>
<keyword evidence="3" id="KW-0597">Phosphoprotein</keyword>
<evidence type="ECO:0000256" key="3">
    <source>
        <dbReference type="ARBA" id="ARBA00022553"/>
    </source>
</evidence>
<dbReference type="Ensembl" id="ENSOSIT00000004328.1">
    <property type="protein sequence ID" value="ENSOSIP00000004042.1"/>
    <property type="gene ID" value="ENSOSIG00000002727.1"/>
</dbReference>
<evidence type="ECO:0000256" key="4">
    <source>
        <dbReference type="ARBA" id="ARBA00023242"/>
    </source>
</evidence>
<dbReference type="PANTHER" id="PTHR14150:SF12">
    <property type="entry name" value="U3 SMALL NUCLEOLAR RNA-ASSOCIATED PROTEIN 14 HOMOLOG A"/>
    <property type="match status" value="1"/>
</dbReference>
<evidence type="ECO:0000256" key="1">
    <source>
        <dbReference type="ARBA" id="ARBA00004604"/>
    </source>
</evidence>
<evidence type="ECO:0000256" key="5">
    <source>
        <dbReference type="SAM" id="MobiDB-lite"/>
    </source>
</evidence>
<feature type="compositionally biased region" description="Acidic residues" evidence="5">
    <location>
        <begin position="396"/>
        <end position="406"/>
    </location>
</feature>
<dbReference type="Pfam" id="PF04615">
    <property type="entry name" value="Utp14"/>
    <property type="match status" value="2"/>
</dbReference>
<keyword evidence="4" id="KW-0539">Nucleus</keyword>
<feature type="region of interest" description="Disordered" evidence="5">
    <location>
        <begin position="328"/>
        <end position="456"/>
    </location>
</feature>
<evidence type="ECO:0000256" key="2">
    <source>
        <dbReference type="ARBA" id="ARBA00007774"/>
    </source>
</evidence>
<feature type="region of interest" description="Disordered" evidence="5">
    <location>
        <begin position="82"/>
        <end position="119"/>
    </location>
</feature>
<proteinExistence type="inferred from homology"/>